<organism evidence="2">
    <name type="scientific">Ampulex compressa</name>
    <name type="common">Emerald cockroach wasp</name>
    <dbReference type="NCBI Taxonomy" id="860918"/>
    <lineage>
        <taxon>Eukaryota</taxon>
        <taxon>Metazoa</taxon>
        <taxon>Ecdysozoa</taxon>
        <taxon>Arthropoda</taxon>
        <taxon>Hexapoda</taxon>
        <taxon>Insecta</taxon>
        <taxon>Pterygota</taxon>
        <taxon>Neoptera</taxon>
        <taxon>Endopterygota</taxon>
        <taxon>Hymenoptera</taxon>
        <taxon>Apocrita</taxon>
        <taxon>Aculeata</taxon>
        <taxon>Apoidea</taxon>
        <taxon>Ampulicidae</taxon>
        <taxon>Ampulicini</taxon>
        <taxon>Ampulex</taxon>
    </lineage>
</organism>
<evidence type="ECO:0000313" key="2">
    <source>
        <dbReference type="EMBL" id="ARK20007.1"/>
    </source>
</evidence>
<feature type="chain" id="PRO_5012348409" evidence="1">
    <location>
        <begin position="25"/>
        <end position="174"/>
    </location>
</feature>
<accession>A0A1W6EW93</accession>
<proteinExistence type="evidence at transcript level"/>
<dbReference type="AlphaFoldDB" id="A0A1W6EW93"/>
<sequence>MLIMSYVNFCTITIFLYLLKTGESEMPKWLTLGEKFSKYYVPPEIGLLSEESLFFVTKMKNVEIETKEKRIITSVIAASMFMHGYVTVINGGINHTKVEVLYTSEYLYPDMLYIYLQSAWQFPSRVMKNGVKINGAKINAVKILRPPGREPKKTWTLRELHRVFLQGNISKFTS</sequence>
<name>A0A1W6EW93_AMPCP</name>
<keyword evidence="1" id="KW-0732">Signal</keyword>
<evidence type="ECO:0000256" key="1">
    <source>
        <dbReference type="SAM" id="SignalP"/>
    </source>
</evidence>
<protein>
    <submittedName>
        <fullName evidence="2">Venom protein</fullName>
    </submittedName>
</protein>
<feature type="signal peptide" evidence="1">
    <location>
        <begin position="1"/>
        <end position="24"/>
    </location>
</feature>
<reference evidence="2" key="1">
    <citation type="submission" date="2017-02" db="EMBL/GenBank/DDBJ databases">
        <title>Parasitoid Jewel Wasp Mounts Multi-Pronged Neurochemical Attack to Hijack a Host Brain.</title>
        <authorList>
            <person name="Arvidson R.S."/>
            <person name="Kaiser M."/>
            <person name="Libersat F."/>
            <person name="Adams M.E."/>
        </authorList>
    </citation>
    <scope>NUCLEOTIDE SEQUENCE</scope>
    <source>
        <strain evidence="2">225</strain>
    </source>
</reference>
<dbReference type="EMBL" id="KY563598">
    <property type="protein sequence ID" value="ARK20007.1"/>
    <property type="molecule type" value="mRNA"/>
</dbReference>